<dbReference type="PROSITE" id="PS51257">
    <property type="entry name" value="PROKAR_LIPOPROTEIN"/>
    <property type="match status" value="1"/>
</dbReference>
<organism evidence="1 2">
    <name type="scientific">Leptospira tipperaryensis</name>
    <dbReference type="NCBI Taxonomy" id="2564040"/>
    <lineage>
        <taxon>Bacteria</taxon>
        <taxon>Pseudomonadati</taxon>
        <taxon>Spirochaetota</taxon>
        <taxon>Spirochaetia</taxon>
        <taxon>Leptospirales</taxon>
        <taxon>Leptospiraceae</taxon>
        <taxon>Leptospira</taxon>
    </lineage>
</organism>
<proteinExistence type="predicted"/>
<sequence length="245" mass="27113">MRILIAILLGTLLIGCVYKSKVSGNELRTPDLRLAKLGYEILGETSGKGCSFDDPFHRTTVANLKRYASFEESNPVLFENNRNDYADIGGLNESRVPGAILLKAIWKVYEDIGYFAYDIWNESLAVLGTTNSNLSDRRDRREIYLAQYLGVESERDQNPIRKGSTIDQRDAFNIALFKALENLSADALIDVKVDYDEKAASRILKYITFGGVTSNACATVRGTGVKFTGPRVAIAGKTAVTPKKK</sequence>
<accession>A0A1D7UYD1</accession>
<reference evidence="1 2" key="1">
    <citation type="submission" date="2016-04" db="EMBL/GenBank/DDBJ databases">
        <title>Complete genome seqeunce of Leptospira alstonii serovar Room22.</title>
        <authorList>
            <person name="Nally J.E."/>
            <person name="Bayles D.O."/>
            <person name="Hurley D."/>
            <person name="Fanning S."/>
            <person name="McMahon B.J."/>
            <person name="Arent Z."/>
        </authorList>
    </citation>
    <scope>NUCLEOTIDE SEQUENCE [LARGE SCALE GENOMIC DNA]</scope>
    <source>
        <strain evidence="1 2">GWTS #1</strain>
    </source>
</reference>
<dbReference type="Proteomes" id="UP000094197">
    <property type="component" value="Chromosome 1"/>
</dbReference>
<dbReference type="KEGG" id="laj:A0128_12560"/>
<name>A0A1D7UYD1_9LEPT</name>
<gene>
    <name evidence="1" type="ORF">A0128_12560</name>
</gene>
<evidence type="ECO:0000313" key="2">
    <source>
        <dbReference type="Proteomes" id="UP000094197"/>
    </source>
</evidence>
<dbReference type="AlphaFoldDB" id="A0A1D7UYD1"/>
<evidence type="ECO:0008006" key="3">
    <source>
        <dbReference type="Google" id="ProtNLM"/>
    </source>
</evidence>
<evidence type="ECO:0000313" key="1">
    <source>
        <dbReference type="EMBL" id="AOP34606.1"/>
    </source>
</evidence>
<dbReference type="RefSeq" id="WP_069607831.1">
    <property type="nucleotide sequence ID" value="NZ_CP015217.1"/>
</dbReference>
<protein>
    <recommendedName>
        <fullName evidence="3">Lipoprotein</fullName>
    </recommendedName>
</protein>
<dbReference type="OrthoDB" id="9954737at2"/>
<keyword evidence="2" id="KW-1185">Reference proteome</keyword>
<dbReference type="EMBL" id="CP015217">
    <property type="protein sequence ID" value="AOP34606.1"/>
    <property type="molecule type" value="Genomic_DNA"/>
</dbReference>